<evidence type="ECO:0000256" key="1">
    <source>
        <dbReference type="SAM" id="MobiDB-lite"/>
    </source>
</evidence>
<protein>
    <submittedName>
        <fullName evidence="2">Uncharacterized protein</fullName>
    </submittedName>
</protein>
<dbReference type="AlphaFoldDB" id="A0AAE0I4C1"/>
<name>A0AAE0I4C1_9PEZI</name>
<accession>A0AAE0I4C1</accession>
<feature type="compositionally biased region" description="Pro residues" evidence="1">
    <location>
        <begin position="280"/>
        <end position="297"/>
    </location>
</feature>
<organism evidence="2 3">
    <name type="scientific">Apodospora peruviana</name>
    <dbReference type="NCBI Taxonomy" id="516989"/>
    <lineage>
        <taxon>Eukaryota</taxon>
        <taxon>Fungi</taxon>
        <taxon>Dikarya</taxon>
        <taxon>Ascomycota</taxon>
        <taxon>Pezizomycotina</taxon>
        <taxon>Sordariomycetes</taxon>
        <taxon>Sordariomycetidae</taxon>
        <taxon>Sordariales</taxon>
        <taxon>Lasiosphaeriaceae</taxon>
        <taxon>Apodospora</taxon>
    </lineage>
</organism>
<dbReference type="EMBL" id="JAUEDM010000004">
    <property type="protein sequence ID" value="KAK3317922.1"/>
    <property type="molecule type" value="Genomic_DNA"/>
</dbReference>
<dbReference type="Proteomes" id="UP001283341">
    <property type="component" value="Unassembled WGS sequence"/>
</dbReference>
<proteinExistence type="predicted"/>
<feature type="region of interest" description="Disordered" evidence="1">
    <location>
        <begin position="268"/>
        <end position="299"/>
    </location>
</feature>
<evidence type="ECO:0000313" key="3">
    <source>
        <dbReference type="Proteomes" id="UP001283341"/>
    </source>
</evidence>
<evidence type="ECO:0000313" key="2">
    <source>
        <dbReference type="EMBL" id="KAK3317922.1"/>
    </source>
</evidence>
<sequence length="371" mass="38553">MISSSFSLSKSTFRMHSHILLLGAILQSLTFCLAVEEQQFYRWKSPRSDQVLAGSHDLYRRQGPLPGYHPEFGTCGSGTTCENACGGNWQSCRASTELSLFCYNKVDLGQTCCENGSGRACDRGYYCAWKEFAGKTWCCKDGQSLEECGFTSSSSVLGSTSSSLSPSFSGSSSVSDGSSSTLPASCPTPSITSCPSMSMFTVTSTETVTVASGSPSGGDNGGRYTTTVTVTTEKPGPSSIVHVSVFSTISVTVTRTDTGATVTVTTIIGGGGGECSSTSSPPPPPPSPTGPTSPTPTHPYVHVTTKVKTITTTTTCSTTPVPYFNVLGPATGSGDAGVVALTRSSGTGHDRVGVGRWQCLAVMVLLRAVLF</sequence>
<gene>
    <name evidence="2" type="ORF">B0H66DRAFT_555828</name>
</gene>
<reference evidence="2" key="2">
    <citation type="submission" date="2023-06" db="EMBL/GenBank/DDBJ databases">
        <authorList>
            <consortium name="Lawrence Berkeley National Laboratory"/>
            <person name="Haridas S."/>
            <person name="Hensen N."/>
            <person name="Bonometti L."/>
            <person name="Westerberg I."/>
            <person name="Brannstrom I.O."/>
            <person name="Guillou S."/>
            <person name="Cros-Aarteil S."/>
            <person name="Calhoun S."/>
            <person name="Kuo A."/>
            <person name="Mondo S."/>
            <person name="Pangilinan J."/>
            <person name="Riley R."/>
            <person name="Labutti K."/>
            <person name="Andreopoulos B."/>
            <person name="Lipzen A."/>
            <person name="Chen C."/>
            <person name="Yanf M."/>
            <person name="Daum C."/>
            <person name="Ng V."/>
            <person name="Clum A."/>
            <person name="Steindorff A."/>
            <person name="Ohm R."/>
            <person name="Martin F."/>
            <person name="Silar P."/>
            <person name="Natvig D."/>
            <person name="Lalanne C."/>
            <person name="Gautier V."/>
            <person name="Ament-Velasquez S.L."/>
            <person name="Kruys A."/>
            <person name="Hutchinson M.I."/>
            <person name="Powell A.J."/>
            <person name="Barry K."/>
            <person name="Miller A.N."/>
            <person name="Grigoriev I.V."/>
            <person name="Debuchy R."/>
            <person name="Gladieux P."/>
            <person name="Thoren M.H."/>
            <person name="Johannesson H."/>
        </authorList>
    </citation>
    <scope>NUCLEOTIDE SEQUENCE</scope>
    <source>
        <strain evidence="2">CBS 118394</strain>
    </source>
</reference>
<reference evidence="2" key="1">
    <citation type="journal article" date="2023" name="Mol. Phylogenet. Evol.">
        <title>Genome-scale phylogeny and comparative genomics of the fungal order Sordariales.</title>
        <authorList>
            <person name="Hensen N."/>
            <person name="Bonometti L."/>
            <person name="Westerberg I."/>
            <person name="Brannstrom I.O."/>
            <person name="Guillou S."/>
            <person name="Cros-Aarteil S."/>
            <person name="Calhoun S."/>
            <person name="Haridas S."/>
            <person name="Kuo A."/>
            <person name="Mondo S."/>
            <person name="Pangilinan J."/>
            <person name="Riley R."/>
            <person name="LaButti K."/>
            <person name="Andreopoulos B."/>
            <person name="Lipzen A."/>
            <person name="Chen C."/>
            <person name="Yan M."/>
            <person name="Daum C."/>
            <person name="Ng V."/>
            <person name="Clum A."/>
            <person name="Steindorff A."/>
            <person name="Ohm R.A."/>
            <person name="Martin F."/>
            <person name="Silar P."/>
            <person name="Natvig D.O."/>
            <person name="Lalanne C."/>
            <person name="Gautier V."/>
            <person name="Ament-Velasquez S.L."/>
            <person name="Kruys A."/>
            <person name="Hutchinson M.I."/>
            <person name="Powell A.J."/>
            <person name="Barry K."/>
            <person name="Miller A.N."/>
            <person name="Grigoriev I.V."/>
            <person name="Debuchy R."/>
            <person name="Gladieux P."/>
            <person name="Hiltunen Thoren M."/>
            <person name="Johannesson H."/>
        </authorList>
    </citation>
    <scope>NUCLEOTIDE SEQUENCE</scope>
    <source>
        <strain evidence="2">CBS 118394</strain>
    </source>
</reference>
<keyword evidence="3" id="KW-1185">Reference proteome</keyword>
<comment type="caution">
    <text evidence="2">The sequence shown here is derived from an EMBL/GenBank/DDBJ whole genome shotgun (WGS) entry which is preliminary data.</text>
</comment>